<comment type="caution">
    <text evidence="1">The sequence shown here is derived from an EMBL/GenBank/DDBJ whole genome shotgun (WGS) entry which is preliminary data.</text>
</comment>
<proteinExistence type="predicted"/>
<dbReference type="AlphaFoldDB" id="A0A6N7XPZ6"/>
<dbReference type="RefSeq" id="WP_154443098.1">
    <property type="nucleotide sequence ID" value="NZ_VUNQ01000089.1"/>
</dbReference>
<dbReference type="EMBL" id="VUNQ01000089">
    <property type="protein sequence ID" value="MSU03546.1"/>
    <property type="molecule type" value="Genomic_DNA"/>
</dbReference>
<gene>
    <name evidence="1" type="ORF">FYJ83_18980</name>
</gene>
<reference evidence="1 2" key="1">
    <citation type="submission" date="2019-09" db="EMBL/GenBank/DDBJ databases">
        <title>In-depth cultivation of the pig gut microbiome towards novel bacterial diversity and tailored functional studies.</title>
        <authorList>
            <person name="Wylensek D."/>
            <person name="Hitch T.C.A."/>
            <person name="Clavel T."/>
        </authorList>
    </citation>
    <scope>NUCLEOTIDE SEQUENCE [LARGE SCALE GENOMIC DNA]</scope>
    <source>
        <strain evidence="1 2">WCA3-693-APC-4?</strain>
    </source>
</reference>
<keyword evidence="2" id="KW-1185">Reference proteome</keyword>
<dbReference type="Proteomes" id="UP000469523">
    <property type="component" value="Unassembled WGS sequence"/>
</dbReference>
<sequence>MAKKLKVNPGDRFSRLTIVKEVEPIYWKKYKKRMFLCKCDCDNEMIVRLEYLRSGHTKSCGCLRTNEIVSLNKTHGQCNTKLYRLWSSMLRRCQTKSDSNYPNYGARGIEVCNEWQDFEFFYDWSMANGYKKGLSIERIDVNGNYEPSNCEWIPRPLQARNKRNTTFITHKGVTKPLVEWAEELNMNSETLRSRISYGWTIEKALTTPVRNRGW</sequence>
<organism evidence="1 2">
    <name type="scientific">Tissierella pigra</name>
    <dbReference type="NCBI Taxonomy" id="2607614"/>
    <lineage>
        <taxon>Bacteria</taxon>
        <taxon>Bacillati</taxon>
        <taxon>Bacillota</taxon>
        <taxon>Tissierellia</taxon>
        <taxon>Tissierellales</taxon>
        <taxon>Tissierellaceae</taxon>
        <taxon>Tissierella</taxon>
    </lineage>
</organism>
<name>A0A6N7XPZ6_9FIRM</name>
<evidence type="ECO:0000313" key="2">
    <source>
        <dbReference type="Proteomes" id="UP000469523"/>
    </source>
</evidence>
<evidence type="ECO:0000313" key="1">
    <source>
        <dbReference type="EMBL" id="MSU03546.1"/>
    </source>
</evidence>
<protein>
    <submittedName>
        <fullName evidence="1">Uncharacterized protein</fullName>
    </submittedName>
</protein>
<accession>A0A6N7XPZ6</accession>